<name>A0AAD7X5J2_9APHY</name>
<keyword evidence="1" id="KW-0472">Membrane</keyword>
<dbReference type="EMBL" id="JAPEVG010000331">
    <property type="protein sequence ID" value="KAJ8468552.1"/>
    <property type="molecule type" value="Genomic_DNA"/>
</dbReference>
<keyword evidence="1" id="KW-1133">Transmembrane helix</keyword>
<keyword evidence="1" id="KW-0812">Transmembrane</keyword>
<keyword evidence="3" id="KW-1185">Reference proteome</keyword>
<sequence>MQTYQRPLHPLNVNQSSYSSLAGAVHGAVLPPRSATLPPKPPTGRKVIETEIRSSRPKGTPSPFTTTATIHFRRSQPSSLVREGITFKEILDGRRGVLVGAEDIVFPGWAQLTITLQFDWPGYSHTELKRTIKLTQDRRPVTRFELAEQIRQAYDKYFFPGAIKERCRLRPDENHSVAWDLGRGIPDPNLLVLTGITNEDDTSRTFRATIKLLTLFLYLCILYPPVVFPLRIIIISSPRIFFYSYPFLFAPPAPPSIMYLTAFVHYVARAGRPSHRLSFSSHIIVALGPSFFAS</sequence>
<protein>
    <submittedName>
        <fullName evidence="2">Uncharacterized protein</fullName>
    </submittedName>
</protein>
<reference evidence="2" key="1">
    <citation type="submission" date="2022-11" db="EMBL/GenBank/DDBJ databases">
        <title>Genome Sequence of Cubamyces cubensis.</title>
        <authorList>
            <person name="Buettner E."/>
        </authorList>
    </citation>
    <scope>NUCLEOTIDE SEQUENCE</scope>
    <source>
        <strain evidence="2">MPL-01</strain>
    </source>
</reference>
<evidence type="ECO:0000313" key="2">
    <source>
        <dbReference type="EMBL" id="KAJ8468552.1"/>
    </source>
</evidence>
<proteinExistence type="predicted"/>
<dbReference type="AlphaFoldDB" id="A0AAD7X5J2"/>
<comment type="caution">
    <text evidence="2">The sequence shown here is derived from an EMBL/GenBank/DDBJ whole genome shotgun (WGS) entry which is preliminary data.</text>
</comment>
<evidence type="ECO:0000256" key="1">
    <source>
        <dbReference type="SAM" id="Phobius"/>
    </source>
</evidence>
<evidence type="ECO:0000313" key="3">
    <source>
        <dbReference type="Proteomes" id="UP001215151"/>
    </source>
</evidence>
<feature type="transmembrane region" description="Helical" evidence="1">
    <location>
        <begin position="212"/>
        <end position="234"/>
    </location>
</feature>
<dbReference type="Proteomes" id="UP001215151">
    <property type="component" value="Unassembled WGS sequence"/>
</dbReference>
<gene>
    <name evidence="2" type="ORF">ONZ51_g9568</name>
</gene>
<organism evidence="2 3">
    <name type="scientific">Trametes cubensis</name>
    <dbReference type="NCBI Taxonomy" id="1111947"/>
    <lineage>
        <taxon>Eukaryota</taxon>
        <taxon>Fungi</taxon>
        <taxon>Dikarya</taxon>
        <taxon>Basidiomycota</taxon>
        <taxon>Agaricomycotina</taxon>
        <taxon>Agaricomycetes</taxon>
        <taxon>Polyporales</taxon>
        <taxon>Polyporaceae</taxon>
        <taxon>Trametes</taxon>
    </lineage>
</organism>
<feature type="transmembrane region" description="Helical" evidence="1">
    <location>
        <begin position="240"/>
        <end position="268"/>
    </location>
</feature>
<accession>A0AAD7X5J2</accession>